<evidence type="ECO:0000313" key="3">
    <source>
        <dbReference type="Proteomes" id="UP000238701"/>
    </source>
</evidence>
<dbReference type="AlphaFoldDB" id="A0A2U3KKH2"/>
<reference evidence="3" key="1">
    <citation type="submission" date="2018-02" db="EMBL/GenBank/DDBJ databases">
        <authorList>
            <person name="Hausmann B."/>
        </authorList>
    </citation>
    <scope>NUCLEOTIDE SEQUENCE [LARGE SCALE GENOMIC DNA]</scope>
    <source>
        <strain evidence="3">Peat soil MAG SbA1</strain>
    </source>
</reference>
<sequence length="382" mass="43859">MLSPAIPIGTNSAALQAEWARPREAASKADHGLVYCIQPLEDARWERFLEGHPRASVFHSSPWLKALQRTYGYQPVAYTTSSAVQNLEDAIVFCKVDSWLTGRRLVSLPFSDHCDPLAGADDVAVITTRILQQELSANRWRYVELRPLQPLEISTQLHRTDVTYAFHQLDLEPDLDTLFHNLHKNSTQRKVRRAEREGLVYREGTTGEFLDHFYRLFQMTRQRHNVPPQPKRWFANVITCFGDALKIRVVFAGDRPVAAMITIRFKETLVYKYGCSDPRFNRLGSMHLLFWRAIQEAKMLGLRSLDFGRTDAGQQGLITFKNRWGATQSVLTYLRYGTEEKSTHFFDLPTTQWKARATKYALSCLPSRVVSAVGRVLYRHIG</sequence>
<dbReference type="InterPro" id="IPR016181">
    <property type="entry name" value="Acyl_CoA_acyltransferase"/>
</dbReference>
<dbReference type="PANTHER" id="PTHR36174:SF1">
    <property type="entry name" value="LIPID II:GLYCINE GLYCYLTRANSFERASE"/>
    <property type="match status" value="1"/>
</dbReference>
<name>A0A2U3KKH2_9BACT</name>
<feature type="domain" description="BioF2-like acetyltransferase" evidence="1">
    <location>
        <begin position="184"/>
        <end position="312"/>
    </location>
</feature>
<gene>
    <name evidence="2" type="ORF">SBA1_30019</name>
</gene>
<organism evidence="2 3">
    <name type="scientific">Candidatus Sulfotelmatobacter kueseliae</name>
    <dbReference type="NCBI Taxonomy" id="2042962"/>
    <lineage>
        <taxon>Bacteria</taxon>
        <taxon>Pseudomonadati</taxon>
        <taxon>Acidobacteriota</taxon>
        <taxon>Terriglobia</taxon>
        <taxon>Terriglobales</taxon>
        <taxon>Candidatus Korobacteraceae</taxon>
        <taxon>Candidatus Sulfotelmatobacter</taxon>
    </lineage>
</organism>
<evidence type="ECO:0000259" key="1">
    <source>
        <dbReference type="Pfam" id="PF13480"/>
    </source>
</evidence>
<dbReference type="Pfam" id="PF13480">
    <property type="entry name" value="Acetyltransf_6"/>
    <property type="match status" value="1"/>
</dbReference>
<dbReference type="InterPro" id="IPR050644">
    <property type="entry name" value="PG_Glycine_Bridge_Synth"/>
</dbReference>
<dbReference type="EMBL" id="OMOD01000122">
    <property type="protein sequence ID" value="SPF40168.1"/>
    <property type="molecule type" value="Genomic_DNA"/>
</dbReference>
<dbReference type="Gene3D" id="3.40.630.30">
    <property type="match status" value="1"/>
</dbReference>
<proteinExistence type="predicted"/>
<accession>A0A2U3KKH2</accession>
<protein>
    <recommendedName>
        <fullName evidence="1">BioF2-like acetyltransferase domain-containing protein</fullName>
    </recommendedName>
</protein>
<dbReference type="InterPro" id="IPR038740">
    <property type="entry name" value="BioF2-like_GNAT_dom"/>
</dbReference>
<evidence type="ECO:0000313" key="2">
    <source>
        <dbReference type="EMBL" id="SPF40168.1"/>
    </source>
</evidence>
<dbReference type="OrthoDB" id="9785911at2"/>
<dbReference type="SUPFAM" id="SSF55729">
    <property type="entry name" value="Acyl-CoA N-acyltransferases (Nat)"/>
    <property type="match status" value="1"/>
</dbReference>
<dbReference type="PANTHER" id="PTHR36174">
    <property type="entry name" value="LIPID II:GLYCINE GLYCYLTRANSFERASE"/>
    <property type="match status" value="1"/>
</dbReference>
<dbReference type="Proteomes" id="UP000238701">
    <property type="component" value="Unassembled WGS sequence"/>
</dbReference>